<dbReference type="Proteomes" id="UP001156691">
    <property type="component" value="Unassembled WGS sequence"/>
</dbReference>
<comment type="caution">
    <text evidence="1">The sequence shown here is derived from an EMBL/GenBank/DDBJ whole genome shotgun (WGS) entry which is preliminary data.</text>
</comment>
<name>A0ABQ5W7S7_9HYPH</name>
<dbReference type="EMBL" id="BSNS01000018">
    <property type="protein sequence ID" value="GLQ56147.1"/>
    <property type="molecule type" value="Genomic_DNA"/>
</dbReference>
<gene>
    <name evidence="1" type="ORF">GCM10010862_34060</name>
</gene>
<protein>
    <submittedName>
        <fullName evidence="1">Uncharacterized protein</fullName>
    </submittedName>
</protein>
<keyword evidence="2" id="KW-1185">Reference proteome</keyword>
<organism evidence="1 2">
    <name type="scientific">Devosia nitrariae</name>
    <dbReference type="NCBI Taxonomy" id="2071872"/>
    <lineage>
        <taxon>Bacteria</taxon>
        <taxon>Pseudomonadati</taxon>
        <taxon>Pseudomonadota</taxon>
        <taxon>Alphaproteobacteria</taxon>
        <taxon>Hyphomicrobiales</taxon>
        <taxon>Devosiaceae</taxon>
        <taxon>Devosia</taxon>
    </lineage>
</organism>
<dbReference type="RefSeq" id="WP_284341564.1">
    <property type="nucleotide sequence ID" value="NZ_BSNS01000018.1"/>
</dbReference>
<proteinExistence type="predicted"/>
<evidence type="ECO:0000313" key="1">
    <source>
        <dbReference type="EMBL" id="GLQ56147.1"/>
    </source>
</evidence>
<accession>A0ABQ5W7S7</accession>
<sequence length="107" mass="12517">MKTGWELVSQYSRSIGEIEVAAVRVGGDVRVVSPSELKGWLEKMNFRTEEDLPWGGDLTKEQHEAYDRQSFAIWTRDEIWYPVHEDGLVRLEGIDRTPEGWVVRRKR</sequence>
<reference evidence="2" key="1">
    <citation type="journal article" date="2019" name="Int. J. Syst. Evol. Microbiol.">
        <title>The Global Catalogue of Microorganisms (GCM) 10K type strain sequencing project: providing services to taxonomists for standard genome sequencing and annotation.</title>
        <authorList>
            <consortium name="The Broad Institute Genomics Platform"/>
            <consortium name="The Broad Institute Genome Sequencing Center for Infectious Disease"/>
            <person name="Wu L."/>
            <person name="Ma J."/>
        </authorList>
    </citation>
    <scope>NUCLEOTIDE SEQUENCE [LARGE SCALE GENOMIC DNA]</scope>
    <source>
        <strain evidence="2">NBRC 112416</strain>
    </source>
</reference>
<evidence type="ECO:0000313" key="2">
    <source>
        <dbReference type="Proteomes" id="UP001156691"/>
    </source>
</evidence>